<keyword evidence="4 6" id="KW-0808">Transferase</keyword>
<reference evidence="6 7" key="1">
    <citation type="journal article" date="2018" name="PLoS Genet.">
        <title>Population sequencing reveals clonal diversity and ancestral inbreeding in the grapevine cultivar Chardonnay.</title>
        <authorList>
            <person name="Roach M.J."/>
            <person name="Johnson D.L."/>
            <person name="Bohlmann J."/>
            <person name="van Vuuren H.J."/>
            <person name="Jones S.J."/>
            <person name="Pretorius I.S."/>
            <person name="Schmidt S.A."/>
            <person name="Borneman A.R."/>
        </authorList>
    </citation>
    <scope>NUCLEOTIDE SEQUENCE [LARGE SCALE GENOMIC DNA]</scope>
    <source>
        <strain evidence="7">cv. Chardonnay</strain>
        <tissue evidence="6">Leaf</tissue>
    </source>
</reference>
<evidence type="ECO:0000313" key="6">
    <source>
        <dbReference type="EMBL" id="RVX09911.1"/>
    </source>
</evidence>
<dbReference type="GO" id="GO:0015940">
    <property type="term" value="P:pantothenate biosynthetic process"/>
    <property type="evidence" value="ECO:0007669"/>
    <property type="project" value="UniProtKB-UniPathway"/>
</dbReference>
<dbReference type="GO" id="GO:0008168">
    <property type="term" value="F:methyltransferase activity"/>
    <property type="evidence" value="ECO:0007669"/>
    <property type="project" value="UniProtKB-KW"/>
</dbReference>
<dbReference type="HAMAP" id="MF_00156">
    <property type="entry name" value="PanB"/>
    <property type="match status" value="1"/>
</dbReference>
<gene>
    <name evidence="6" type="primary">KPHMT1_1</name>
    <name evidence="6" type="ORF">CK203_012885</name>
</gene>
<comment type="caution">
    <text evidence="6">The sequence shown here is derived from an EMBL/GenBank/DDBJ whole genome shotgun (WGS) entry which is preliminary data.</text>
</comment>
<accession>A0A438JLR7</accession>
<organism evidence="6 7">
    <name type="scientific">Vitis vinifera</name>
    <name type="common">Grape</name>
    <dbReference type="NCBI Taxonomy" id="29760"/>
    <lineage>
        <taxon>Eukaryota</taxon>
        <taxon>Viridiplantae</taxon>
        <taxon>Streptophyta</taxon>
        <taxon>Embryophyta</taxon>
        <taxon>Tracheophyta</taxon>
        <taxon>Spermatophyta</taxon>
        <taxon>Magnoliopsida</taxon>
        <taxon>eudicotyledons</taxon>
        <taxon>Gunneridae</taxon>
        <taxon>Pentapetalae</taxon>
        <taxon>rosids</taxon>
        <taxon>Vitales</taxon>
        <taxon>Vitaceae</taxon>
        <taxon>Viteae</taxon>
        <taxon>Vitis</taxon>
    </lineage>
</organism>
<dbReference type="InterPro" id="IPR040442">
    <property type="entry name" value="Pyrv_kinase-like_dom_sf"/>
</dbReference>
<dbReference type="EC" id="2.1.2.11" evidence="3"/>
<proteinExistence type="inferred from homology"/>
<dbReference type="InterPro" id="IPR003700">
    <property type="entry name" value="Pantoate_hydroxy_MeTrfase"/>
</dbReference>
<evidence type="ECO:0000256" key="4">
    <source>
        <dbReference type="ARBA" id="ARBA00022679"/>
    </source>
</evidence>
<evidence type="ECO:0000313" key="7">
    <source>
        <dbReference type="Proteomes" id="UP000288805"/>
    </source>
</evidence>
<protein>
    <recommendedName>
        <fullName evidence="3">3-methyl-2-oxobutanoate hydroxymethyltransferase</fullName>
        <ecNumber evidence="3">2.1.2.11</ecNumber>
    </recommendedName>
</protein>
<dbReference type="AlphaFoldDB" id="A0A438JLR7"/>
<keyword evidence="6" id="KW-0489">Methyltransferase</keyword>
<sequence>MLVARTLKKSLSSVSKPFSLHTHLKWLSNLPENTVYGGPKPQNPNQRVTLNHLRQKHRRGEPFTMVTAYDYPSAVHLDLAGIDICLVGDSASMVVHGHDTTLPISLEEMLVHCRAVARGAKRPLLVGDLPFGTYESSSNQVLMNSAHETEAIVLHSFNYEQAVDAAVRILKEGTMDAIKLEGGSPSRITAAKSIVEAGIAVMGHVGLTPQAISVLGGFRPQGKNIASAVKVVETAMALQEAGCFAVVLECVPAPVAAATTSALRIPTIGIGAGPFCSGQPRQLLKCIVWSMLTELDIQYNAVVNLEPPTNPPQSFYHLNEALRVLVYHDLLGMMQHPHHAKVTPKFCKRYGQVGEVINKALLEYKEEVTNGSFPGPAHSPYKICSAEVDGFLNELQKLGLDKAASAAAEAAEKIETSESLEGKSPKSD</sequence>
<dbReference type="EMBL" id="QGNW01000036">
    <property type="protein sequence ID" value="RVX09911.1"/>
    <property type="molecule type" value="Genomic_DNA"/>
</dbReference>
<comment type="pathway">
    <text evidence="1">Cofactor biosynthesis; (R)-pantothenate biosynthesis; (R)-pantoate from 3-methyl-2-oxobutanoate: step 1/2.</text>
</comment>
<evidence type="ECO:0000256" key="3">
    <source>
        <dbReference type="ARBA" id="ARBA00012618"/>
    </source>
</evidence>
<name>A0A438JLR7_VITVI</name>
<evidence type="ECO:0000256" key="2">
    <source>
        <dbReference type="ARBA" id="ARBA00008676"/>
    </source>
</evidence>
<dbReference type="UniPathway" id="UPA00028">
    <property type="reaction ID" value="UER00003"/>
</dbReference>
<comment type="similarity">
    <text evidence="2">Belongs to the PanB family.</text>
</comment>
<dbReference type="Gene3D" id="3.20.20.60">
    <property type="entry name" value="Phosphoenolpyruvate-binding domains"/>
    <property type="match status" value="2"/>
</dbReference>
<evidence type="ECO:0000256" key="1">
    <source>
        <dbReference type="ARBA" id="ARBA00005033"/>
    </source>
</evidence>
<dbReference type="PANTHER" id="PTHR20881">
    <property type="entry name" value="3-METHYL-2-OXOBUTANOATE HYDROXYMETHYLTRANSFERASE"/>
    <property type="match status" value="1"/>
</dbReference>
<dbReference type="CDD" id="cd06557">
    <property type="entry name" value="KPHMT-like"/>
    <property type="match status" value="1"/>
</dbReference>
<evidence type="ECO:0000256" key="5">
    <source>
        <dbReference type="ARBA" id="ARBA00049172"/>
    </source>
</evidence>
<dbReference type="Pfam" id="PF02548">
    <property type="entry name" value="Pantoate_transf"/>
    <property type="match status" value="3"/>
</dbReference>
<dbReference type="GO" id="GO:0032259">
    <property type="term" value="P:methylation"/>
    <property type="evidence" value="ECO:0007669"/>
    <property type="project" value="UniProtKB-KW"/>
</dbReference>
<dbReference type="InterPro" id="IPR015813">
    <property type="entry name" value="Pyrv/PenolPyrv_kinase-like_dom"/>
</dbReference>
<dbReference type="GO" id="GO:0003864">
    <property type="term" value="F:3-methyl-2-oxobutanoate hydroxymethyltransferase activity"/>
    <property type="evidence" value="ECO:0007669"/>
    <property type="project" value="UniProtKB-EC"/>
</dbReference>
<comment type="catalytic activity">
    <reaction evidence="5">
        <text>(6R)-5,10-methylene-5,6,7,8-tetrahydrofolate + 3-methyl-2-oxobutanoate + H2O = 2-dehydropantoate + (6S)-5,6,7,8-tetrahydrofolate</text>
        <dbReference type="Rhea" id="RHEA:11824"/>
        <dbReference type="ChEBI" id="CHEBI:11561"/>
        <dbReference type="ChEBI" id="CHEBI:11851"/>
        <dbReference type="ChEBI" id="CHEBI:15377"/>
        <dbReference type="ChEBI" id="CHEBI:15636"/>
        <dbReference type="ChEBI" id="CHEBI:57453"/>
        <dbReference type="EC" id="2.1.2.11"/>
    </reaction>
</comment>
<dbReference type="Proteomes" id="UP000288805">
    <property type="component" value="Unassembled WGS sequence"/>
</dbReference>
<dbReference type="SUPFAM" id="SSF51621">
    <property type="entry name" value="Phosphoenolpyruvate/pyruvate domain"/>
    <property type="match status" value="2"/>
</dbReference>
<dbReference type="PANTHER" id="PTHR20881:SF0">
    <property type="entry name" value="3-METHYL-2-OXOBUTANOATE HYDROXYMETHYLTRANSFERASE"/>
    <property type="match status" value="1"/>
</dbReference>